<dbReference type="Proteomes" id="UP001597045">
    <property type="component" value="Unassembled WGS sequence"/>
</dbReference>
<accession>A0ABW3MBZ3</accession>
<evidence type="ECO:0000313" key="3">
    <source>
        <dbReference type="Proteomes" id="UP001597045"/>
    </source>
</evidence>
<keyword evidence="3" id="KW-1185">Reference proteome</keyword>
<evidence type="ECO:0000256" key="1">
    <source>
        <dbReference type="SAM" id="MobiDB-lite"/>
    </source>
</evidence>
<gene>
    <name evidence="2" type="ORF">ACFQ1S_19895</name>
</gene>
<reference evidence="3" key="1">
    <citation type="journal article" date="2019" name="Int. J. Syst. Evol. Microbiol.">
        <title>The Global Catalogue of Microorganisms (GCM) 10K type strain sequencing project: providing services to taxonomists for standard genome sequencing and annotation.</title>
        <authorList>
            <consortium name="The Broad Institute Genomics Platform"/>
            <consortium name="The Broad Institute Genome Sequencing Center for Infectious Disease"/>
            <person name="Wu L."/>
            <person name="Ma J."/>
        </authorList>
    </citation>
    <scope>NUCLEOTIDE SEQUENCE [LARGE SCALE GENOMIC DNA]</scope>
    <source>
        <strain evidence="3">JCM 31486</strain>
    </source>
</reference>
<sequence length="83" mass="9104">MSDSVRKNLDLQVEKANTQLAGAQKSATDAQNKSNAEIAQAQQALRNAQAKLDTDSGQYRDQCGGRGRHQARCPGTNPRDRHR</sequence>
<feature type="region of interest" description="Disordered" evidence="1">
    <location>
        <begin position="44"/>
        <end position="83"/>
    </location>
</feature>
<proteinExistence type="predicted"/>
<protein>
    <submittedName>
        <fullName evidence="2">Uncharacterized protein</fullName>
    </submittedName>
</protein>
<name>A0ABW3MBZ3_9PSEU</name>
<comment type="caution">
    <text evidence="2">The sequence shown here is derived from an EMBL/GenBank/DDBJ whole genome shotgun (WGS) entry which is preliminary data.</text>
</comment>
<dbReference type="EMBL" id="JBHTIS010001175">
    <property type="protein sequence ID" value="MFD1047637.1"/>
    <property type="molecule type" value="Genomic_DNA"/>
</dbReference>
<evidence type="ECO:0000313" key="2">
    <source>
        <dbReference type="EMBL" id="MFD1047637.1"/>
    </source>
</evidence>
<organism evidence="2 3">
    <name type="scientific">Kibdelosporangium lantanae</name>
    <dbReference type="NCBI Taxonomy" id="1497396"/>
    <lineage>
        <taxon>Bacteria</taxon>
        <taxon>Bacillati</taxon>
        <taxon>Actinomycetota</taxon>
        <taxon>Actinomycetes</taxon>
        <taxon>Pseudonocardiales</taxon>
        <taxon>Pseudonocardiaceae</taxon>
        <taxon>Kibdelosporangium</taxon>
    </lineage>
</organism>